<evidence type="ECO:0000313" key="3">
    <source>
        <dbReference type="EMBL" id="TXK59635.1"/>
    </source>
</evidence>
<evidence type="ECO:0000256" key="1">
    <source>
        <dbReference type="SAM" id="MobiDB-lite"/>
    </source>
</evidence>
<protein>
    <submittedName>
        <fullName evidence="3">Nuclear transport factor 2 family protein</fullName>
    </submittedName>
</protein>
<comment type="caution">
    <text evidence="3">The sequence shown here is derived from an EMBL/GenBank/DDBJ whole genome shotgun (WGS) entry which is preliminary data.</text>
</comment>
<accession>A0A5C8KKQ0</accession>
<feature type="region of interest" description="Disordered" evidence="1">
    <location>
        <begin position="1"/>
        <end position="30"/>
    </location>
</feature>
<name>A0A5C8KKQ0_9GAMM</name>
<evidence type="ECO:0000259" key="2">
    <source>
        <dbReference type="Pfam" id="PF12680"/>
    </source>
</evidence>
<sequence>MQIARSGLDHVRITGPSAQSARQPTHRRTRMDTFSELERLRQRGDGQMEPGSTREAEALARFTGFFSHLTVEAVETRLRDTYAEDVYFSDTLKTVRGLDNLMAYMRDSAEATEDVRVEIQETTRTAAGDYLVRWKMMIRFKKFAKGRENWSVGMSHLRFDGDGRVAYHQDYWDAAGGMFEHVPLLGWGISAIKNRL</sequence>
<dbReference type="OrthoDB" id="1115105at2"/>
<evidence type="ECO:0000313" key="4">
    <source>
        <dbReference type="Proteomes" id="UP000321248"/>
    </source>
</evidence>
<dbReference type="InterPro" id="IPR037401">
    <property type="entry name" value="SnoaL-like"/>
</dbReference>
<dbReference type="SUPFAM" id="SSF54427">
    <property type="entry name" value="NTF2-like"/>
    <property type="match status" value="1"/>
</dbReference>
<dbReference type="EMBL" id="VRTS01000012">
    <property type="protein sequence ID" value="TXK59635.1"/>
    <property type="molecule type" value="Genomic_DNA"/>
</dbReference>
<dbReference type="Proteomes" id="UP000321248">
    <property type="component" value="Unassembled WGS sequence"/>
</dbReference>
<reference evidence="3 4" key="1">
    <citation type="submission" date="2019-08" db="EMBL/GenBank/DDBJ databases">
        <authorList>
            <person name="Karlyshev A.V."/>
        </authorList>
    </citation>
    <scope>NUCLEOTIDE SEQUENCE [LARGE SCALE GENOMIC DNA]</scope>
    <source>
        <strain evidence="3 4">Alg18-2.2</strain>
    </source>
</reference>
<organism evidence="3 4">
    <name type="scientific">Alkalisalibacterium limincola</name>
    <dbReference type="NCBI Taxonomy" id="2699169"/>
    <lineage>
        <taxon>Bacteria</taxon>
        <taxon>Pseudomonadati</taxon>
        <taxon>Pseudomonadota</taxon>
        <taxon>Gammaproteobacteria</taxon>
        <taxon>Lysobacterales</taxon>
        <taxon>Lysobacteraceae</taxon>
        <taxon>Alkalisalibacterium</taxon>
    </lineage>
</organism>
<dbReference type="Gene3D" id="3.10.450.50">
    <property type="match status" value="1"/>
</dbReference>
<dbReference type="Pfam" id="PF12680">
    <property type="entry name" value="SnoaL_2"/>
    <property type="match status" value="1"/>
</dbReference>
<dbReference type="InterPro" id="IPR032710">
    <property type="entry name" value="NTF2-like_dom_sf"/>
</dbReference>
<proteinExistence type="predicted"/>
<gene>
    <name evidence="3" type="ORF">FU658_13390</name>
</gene>
<dbReference type="AlphaFoldDB" id="A0A5C8KKQ0"/>
<keyword evidence="4" id="KW-1185">Reference proteome</keyword>
<feature type="domain" description="SnoaL-like" evidence="2">
    <location>
        <begin position="77"/>
        <end position="168"/>
    </location>
</feature>